<name>A0A3S3ZT91_9MICO</name>
<dbReference type="InterPro" id="IPR000326">
    <property type="entry name" value="PAP2/HPO"/>
</dbReference>
<feature type="transmembrane region" description="Helical" evidence="1">
    <location>
        <begin position="157"/>
        <end position="178"/>
    </location>
</feature>
<keyword evidence="1" id="KW-0812">Transmembrane</keyword>
<feature type="transmembrane region" description="Helical" evidence="1">
    <location>
        <begin position="12"/>
        <end position="34"/>
    </location>
</feature>
<evidence type="ECO:0000313" key="4">
    <source>
        <dbReference type="Proteomes" id="UP000288547"/>
    </source>
</evidence>
<dbReference type="PANTHER" id="PTHR14969">
    <property type="entry name" value="SPHINGOSINE-1-PHOSPHATE PHOSPHOHYDROLASE"/>
    <property type="match status" value="1"/>
</dbReference>
<comment type="caution">
    <text evidence="3">The sequence shown here is derived from an EMBL/GenBank/DDBJ whole genome shotgun (WGS) entry which is preliminary data.</text>
</comment>
<gene>
    <name evidence="3" type="ORF">ELQ90_04610</name>
</gene>
<dbReference type="Pfam" id="PF01569">
    <property type="entry name" value="PAP2"/>
    <property type="match status" value="1"/>
</dbReference>
<accession>A0A3S3ZT91</accession>
<protein>
    <submittedName>
        <fullName evidence="3">Phosphatase PAP2 family protein</fullName>
    </submittedName>
</protein>
<dbReference type="Proteomes" id="UP000288547">
    <property type="component" value="Unassembled WGS sequence"/>
</dbReference>
<feature type="transmembrane region" description="Helical" evidence="1">
    <location>
        <begin position="130"/>
        <end position="150"/>
    </location>
</feature>
<keyword evidence="1" id="KW-0472">Membrane</keyword>
<dbReference type="EMBL" id="RZNB01000001">
    <property type="protein sequence ID" value="RWZ53202.1"/>
    <property type="molecule type" value="Genomic_DNA"/>
</dbReference>
<reference evidence="3 4" key="1">
    <citation type="submission" date="2018-12" db="EMBL/GenBank/DDBJ databases">
        <authorList>
            <person name="Li F."/>
        </authorList>
    </citation>
    <scope>NUCLEOTIDE SEQUENCE [LARGE SCALE GENOMIC DNA]</scope>
    <source>
        <strain evidence="3 4">11W25H-1</strain>
    </source>
</reference>
<feature type="transmembrane region" description="Helical" evidence="1">
    <location>
        <begin position="93"/>
        <end position="110"/>
    </location>
</feature>
<proteinExistence type="predicted"/>
<dbReference type="InterPro" id="IPR036938">
    <property type="entry name" value="PAP2/HPO_sf"/>
</dbReference>
<evidence type="ECO:0000256" key="1">
    <source>
        <dbReference type="SAM" id="Phobius"/>
    </source>
</evidence>
<evidence type="ECO:0000259" key="2">
    <source>
        <dbReference type="SMART" id="SM00014"/>
    </source>
</evidence>
<dbReference type="Gene3D" id="1.20.144.10">
    <property type="entry name" value="Phosphatidic acid phosphatase type 2/haloperoxidase"/>
    <property type="match status" value="1"/>
</dbReference>
<dbReference type="PANTHER" id="PTHR14969:SF13">
    <property type="entry name" value="AT30094P"/>
    <property type="match status" value="1"/>
</dbReference>
<keyword evidence="4" id="KW-1185">Reference proteome</keyword>
<sequence>MASRARSVRIMVGVGVALILVVTVAGVLIAAGVLPEPNVVDAWWSGVATSIRSPATIAVAQGFNALGRGLVATLVVPAALVVVLLVARRPWSAAVIVVAAALTWGLTRVLKSIVARDRPEDMLVQSDFGSFPSGHASNAAVLVAVLFLAFRSVALRVVLVLYLVAMMGSRLLLGAHWATDVGGGALVGIGVALIVAGLARPLLRREPLGRRSRG</sequence>
<dbReference type="SUPFAM" id="SSF48317">
    <property type="entry name" value="Acid phosphatase/Vanadium-dependent haloperoxidase"/>
    <property type="match status" value="1"/>
</dbReference>
<evidence type="ECO:0000313" key="3">
    <source>
        <dbReference type="EMBL" id="RWZ53202.1"/>
    </source>
</evidence>
<feature type="transmembrane region" description="Helical" evidence="1">
    <location>
        <begin position="65"/>
        <end position="86"/>
    </location>
</feature>
<dbReference type="OrthoDB" id="5289372at2"/>
<dbReference type="AlphaFoldDB" id="A0A3S3ZT91"/>
<feature type="domain" description="Phosphatidic acid phosphatase type 2/haloperoxidase" evidence="2">
    <location>
        <begin position="93"/>
        <end position="196"/>
    </location>
</feature>
<dbReference type="SMART" id="SM00014">
    <property type="entry name" value="acidPPc"/>
    <property type="match status" value="1"/>
</dbReference>
<keyword evidence="1" id="KW-1133">Transmembrane helix</keyword>
<organism evidence="3 4">
    <name type="scientific">Labedella phragmitis</name>
    <dbReference type="NCBI Taxonomy" id="2498849"/>
    <lineage>
        <taxon>Bacteria</taxon>
        <taxon>Bacillati</taxon>
        <taxon>Actinomycetota</taxon>
        <taxon>Actinomycetes</taxon>
        <taxon>Micrococcales</taxon>
        <taxon>Microbacteriaceae</taxon>
        <taxon>Labedella</taxon>
    </lineage>
</organism>
<feature type="transmembrane region" description="Helical" evidence="1">
    <location>
        <begin position="184"/>
        <end position="203"/>
    </location>
</feature>
<dbReference type="RefSeq" id="WP_128494046.1">
    <property type="nucleotide sequence ID" value="NZ_RZNB01000001.1"/>
</dbReference>